<comment type="catalytic activity">
    <reaction evidence="2">
        <text>L-lysyl-L-alanine(out) = L-lysyl-L-alanine(in)</text>
        <dbReference type="Rhea" id="RHEA:79399"/>
        <dbReference type="ChEBI" id="CHEBI:229954"/>
    </reaction>
</comment>
<dbReference type="Proteomes" id="UP000188320">
    <property type="component" value="Unassembled WGS sequence"/>
</dbReference>
<evidence type="ECO:0000256" key="7">
    <source>
        <dbReference type="ARBA" id="ARBA00044893"/>
    </source>
</evidence>
<dbReference type="GO" id="GO:0022857">
    <property type="term" value="F:transmembrane transporter activity"/>
    <property type="evidence" value="ECO:0007669"/>
    <property type="project" value="InterPro"/>
</dbReference>
<feature type="transmembrane region" description="Helical" evidence="19">
    <location>
        <begin position="128"/>
        <end position="155"/>
    </location>
</feature>
<evidence type="ECO:0000256" key="17">
    <source>
        <dbReference type="ARBA" id="ARBA00045709"/>
    </source>
</evidence>
<comment type="catalytic activity">
    <reaction evidence="12">
        <text>L-histidyl-L-alpha-amino acid(out) = L-histidyl-L-alpha-amino acid(in)</text>
        <dbReference type="Rhea" id="RHEA:79379"/>
        <dbReference type="ChEBI" id="CHEBI:229964"/>
    </reaction>
</comment>
<evidence type="ECO:0000256" key="12">
    <source>
        <dbReference type="ARBA" id="ARBA00044912"/>
    </source>
</evidence>
<comment type="subunit">
    <text evidence="18">Homodimer. Interacts with lysosomal protein GLMP (via lumenal domain); the interaction starts while both proteins are still in the endoplasmic reticulum and is required for stabilization of MFSD1 in lysosomes but has no direct effect on its targeting to lysosomes or transporter activity.</text>
</comment>
<evidence type="ECO:0000256" key="6">
    <source>
        <dbReference type="ARBA" id="ARBA00044891"/>
    </source>
</evidence>
<accession>A0A1R1PCG8</accession>
<evidence type="ECO:0000256" key="1">
    <source>
        <dbReference type="ARBA" id="ARBA00004141"/>
    </source>
</evidence>
<feature type="transmembrane region" description="Helical" evidence="19">
    <location>
        <begin position="305"/>
        <end position="323"/>
    </location>
</feature>
<keyword evidence="19" id="KW-1133">Transmembrane helix</keyword>
<feature type="transmembrane region" description="Helical" evidence="19">
    <location>
        <begin position="175"/>
        <end position="195"/>
    </location>
</feature>
<feature type="transmembrane region" description="Helical" evidence="19">
    <location>
        <begin position="207"/>
        <end position="227"/>
    </location>
</feature>
<evidence type="ECO:0000259" key="20">
    <source>
        <dbReference type="PROSITE" id="PS50850"/>
    </source>
</evidence>
<evidence type="ECO:0000256" key="11">
    <source>
        <dbReference type="ARBA" id="ARBA00044903"/>
    </source>
</evidence>
<proteinExistence type="predicted"/>
<comment type="subcellular location">
    <subcellularLocation>
        <location evidence="1">Membrane</location>
        <topology evidence="1">Multi-pass membrane protein</topology>
    </subcellularLocation>
</comment>
<dbReference type="PANTHER" id="PTHR23512">
    <property type="entry name" value="MAJOR FACILITATOR SUPERFAMILY DOMAIN-CONTAINING PROTEIN 1"/>
    <property type="match status" value="1"/>
</dbReference>
<reference evidence="23" key="1">
    <citation type="submission" date="2017-01" db="EMBL/GenBank/DDBJ databases">
        <authorList>
            <person name="Wang Y."/>
            <person name="White M."/>
            <person name="Kvist S."/>
            <person name="Moncalvo J.-M."/>
        </authorList>
    </citation>
    <scope>NUCLEOTIDE SEQUENCE [LARGE SCALE GENOMIC DNA]</scope>
    <source>
        <strain evidence="23">COL-18-3</strain>
    </source>
</reference>
<evidence type="ECO:0000256" key="15">
    <source>
        <dbReference type="ARBA" id="ARBA00044985"/>
    </source>
</evidence>
<evidence type="ECO:0000256" key="13">
    <source>
        <dbReference type="ARBA" id="ARBA00044919"/>
    </source>
</evidence>
<comment type="catalytic activity">
    <reaction evidence="7">
        <text>L-alpha-aminoacyl-L-lysine(out) = L-alpha-aminoacyl-L-lysine(in)</text>
        <dbReference type="Rhea" id="RHEA:79383"/>
        <dbReference type="ChEBI" id="CHEBI:229966"/>
    </reaction>
</comment>
<keyword evidence="19" id="KW-0472">Membrane</keyword>
<dbReference type="EMBL" id="LSSK01001865">
    <property type="protein sequence ID" value="OMH78668.1"/>
    <property type="molecule type" value="Genomic_DNA"/>
</dbReference>
<organism evidence="21 23">
    <name type="scientific">Zancudomyces culisetae</name>
    <name type="common">Gut fungus</name>
    <name type="synonym">Smittium culisetae</name>
    <dbReference type="NCBI Taxonomy" id="1213189"/>
    <lineage>
        <taxon>Eukaryota</taxon>
        <taxon>Fungi</taxon>
        <taxon>Fungi incertae sedis</taxon>
        <taxon>Zoopagomycota</taxon>
        <taxon>Kickxellomycotina</taxon>
        <taxon>Harpellomycetes</taxon>
        <taxon>Harpellales</taxon>
        <taxon>Legeriomycetaceae</taxon>
        <taxon>Zancudomyces</taxon>
    </lineage>
</organism>
<comment type="catalytic activity">
    <reaction evidence="3">
        <text>L-histidyl-glycine(out) = L-histidyl-glycine(in)</text>
        <dbReference type="Rhea" id="RHEA:79395"/>
        <dbReference type="ChEBI" id="CHEBI:229957"/>
    </reaction>
</comment>
<dbReference type="InterPro" id="IPR011701">
    <property type="entry name" value="MFS"/>
</dbReference>
<evidence type="ECO:0000256" key="3">
    <source>
        <dbReference type="ARBA" id="ARBA00044878"/>
    </source>
</evidence>
<reference evidence="21" key="2">
    <citation type="submission" date="2017-01" db="EMBL/GenBank/DDBJ databases">
        <authorList>
            <person name="Mah S.A."/>
            <person name="Swanson W.J."/>
            <person name="Moy G.W."/>
            <person name="Vacquier V.D."/>
        </authorList>
    </citation>
    <scope>NUCLEOTIDE SEQUENCE [LARGE SCALE GENOMIC DNA]</scope>
    <source>
        <strain evidence="21">COL-18-3</strain>
    </source>
</reference>
<evidence type="ECO:0000313" key="23">
    <source>
        <dbReference type="Proteomes" id="UP000188320"/>
    </source>
</evidence>
<feature type="transmembrane region" description="Helical" evidence="19">
    <location>
        <begin position="6"/>
        <end position="28"/>
    </location>
</feature>
<comment type="catalytic activity">
    <reaction evidence="14">
        <text>L-lysyl-glycine(out) = L-lysyl-glycine(in)</text>
        <dbReference type="Rhea" id="RHEA:79407"/>
        <dbReference type="ChEBI" id="CHEBI:191202"/>
    </reaction>
</comment>
<gene>
    <name evidence="22" type="ORF">AX774_g3143</name>
    <name evidence="21" type="ORF">AX774_g7944</name>
</gene>
<feature type="transmembrane region" description="Helical" evidence="19">
    <location>
        <begin position="266"/>
        <end position="285"/>
    </location>
</feature>
<comment type="function">
    <text evidence="17">Lysosomal dipeptide uniporter that selectively exports lysine, arginine or histidine-containing dipeptides with a net positive charge from the lysosome lumen into the cytosol. Could play a role in a specific type of protein O-glycosylation indirectly regulating macrophages migration and tissue invasion. Also essential for liver homeostasis.</text>
</comment>
<feature type="domain" description="Major facilitator superfamily (MFS) profile" evidence="20">
    <location>
        <begin position="1"/>
        <end position="327"/>
    </location>
</feature>
<comment type="catalytic activity">
    <reaction evidence="11">
        <text>L-arginyl-glycine(out) = L-arginyl-glycine(in)</text>
        <dbReference type="Rhea" id="RHEA:79391"/>
        <dbReference type="ChEBI" id="CHEBI:229955"/>
    </reaction>
</comment>
<dbReference type="Gene3D" id="1.20.1250.20">
    <property type="entry name" value="MFS general substrate transporter like domains"/>
    <property type="match status" value="2"/>
</dbReference>
<evidence type="ECO:0000256" key="8">
    <source>
        <dbReference type="ARBA" id="ARBA00044898"/>
    </source>
</evidence>
<evidence type="ECO:0000256" key="9">
    <source>
        <dbReference type="ARBA" id="ARBA00044899"/>
    </source>
</evidence>
<comment type="catalytic activity">
    <reaction evidence="9">
        <text>L-arginyl-L-alpha-amino acid(out) = L-arginyl-L-alpha-amino acid(in)</text>
        <dbReference type="Rhea" id="RHEA:79371"/>
        <dbReference type="ChEBI" id="CHEBI:84315"/>
    </reaction>
</comment>
<dbReference type="Pfam" id="PF07690">
    <property type="entry name" value="MFS_1"/>
    <property type="match status" value="2"/>
</dbReference>
<dbReference type="PROSITE" id="PS50850">
    <property type="entry name" value="MFS"/>
    <property type="match status" value="1"/>
</dbReference>
<dbReference type="EMBL" id="LSSK01000430">
    <property type="protein sequence ID" value="OMH83358.1"/>
    <property type="molecule type" value="Genomic_DNA"/>
</dbReference>
<dbReference type="SUPFAM" id="SSF103473">
    <property type="entry name" value="MFS general substrate transporter"/>
    <property type="match status" value="1"/>
</dbReference>
<feature type="transmembrane region" description="Helical" evidence="19">
    <location>
        <begin position="79"/>
        <end position="107"/>
    </location>
</feature>
<comment type="catalytic activity">
    <reaction evidence="5">
        <text>L-alpha-aminoacyl-L-histidine(out) = L-alpha-aminoacyl-L-histidine(in)</text>
        <dbReference type="Rhea" id="RHEA:79375"/>
        <dbReference type="ChEBI" id="CHEBI:229967"/>
    </reaction>
</comment>
<comment type="catalytic activity">
    <reaction evidence="10">
        <text>L-lysyl-L-lysine(out) = L-lysyl-L-lysine(in)</text>
        <dbReference type="Rhea" id="RHEA:79403"/>
        <dbReference type="ChEBI" id="CHEBI:229956"/>
    </reaction>
</comment>
<comment type="catalytic activity">
    <reaction evidence="8">
        <text>L-aspartyl-L-lysine(out) = L-aspartyl-L-lysine(in)</text>
        <dbReference type="Rhea" id="RHEA:79411"/>
        <dbReference type="ChEBI" id="CHEBI:229953"/>
    </reaction>
</comment>
<dbReference type="PANTHER" id="PTHR23512:SF12">
    <property type="entry name" value="TRANSPORTER, PUTATIVE (AFU_ORTHOLOGUE AFUA_4G00260)-RELATED"/>
    <property type="match status" value="1"/>
</dbReference>
<dbReference type="AlphaFoldDB" id="A0A1R1PCG8"/>
<evidence type="ECO:0000256" key="18">
    <source>
        <dbReference type="ARBA" id="ARBA00046376"/>
    </source>
</evidence>
<evidence type="ECO:0000256" key="14">
    <source>
        <dbReference type="ARBA" id="ARBA00044924"/>
    </source>
</evidence>
<evidence type="ECO:0000313" key="22">
    <source>
        <dbReference type="EMBL" id="OMH83358.1"/>
    </source>
</evidence>
<comment type="catalytic activity">
    <reaction evidence="4">
        <text>L-alpha-aminoacyl-L-arginine(out) = L-alpha-aminoacyl-L-arginine(in)</text>
        <dbReference type="Rhea" id="RHEA:79367"/>
        <dbReference type="ChEBI" id="CHEBI:229968"/>
    </reaction>
</comment>
<dbReference type="InterPro" id="IPR020846">
    <property type="entry name" value="MFS_dom"/>
</dbReference>
<evidence type="ECO:0000256" key="4">
    <source>
        <dbReference type="ARBA" id="ARBA00044881"/>
    </source>
</evidence>
<dbReference type="GO" id="GO:0016020">
    <property type="term" value="C:membrane"/>
    <property type="evidence" value="ECO:0007669"/>
    <property type="project" value="UniProtKB-SubCell"/>
</dbReference>
<name>A0A1R1PCG8_ZANCU</name>
<comment type="catalytic activity">
    <reaction evidence="13">
        <text>L-alanyl-L-lysine(out) = L-alanyl-L-lysine(in)</text>
        <dbReference type="Rhea" id="RHEA:79415"/>
        <dbReference type="ChEBI" id="CHEBI:192470"/>
    </reaction>
</comment>
<sequence length="352" mass="38930">MLGSIVVALSTNFVSFPMMVVGRLIYGLGSGTIVTVQETILGHWFRGSSLSAVIALQIATSRLSSFLSMGTSIPIANFFNFYGAAFWAASIVCVLSFLVNFFYVNTLRIIHKKLDSESLLRIKKKNKFTFALLFFFPGIFWLLTTESFILGSSWTSFLHINTEYVKLKFGVSDEVAAWNASFAQFLPVFLVPILGVAIDKYGYRVEYVILSSLFFCLSILVLGYTYVTPLLGMFIFSLSLASGPLAMVSSIALLVPSASLGTGLGLYKSALNVGSTIVDILVGFLQDHSHSGPPLASDYDNVMLFYIFWSVLALFAGIAISYLDKRHWRSLLQSDIIRRPLALQSNSEFFSR</sequence>
<evidence type="ECO:0000256" key="5">
    <source>
        <dbReference type="ARBA" id="ARBA00044884"/>
    </source>
</evidence>
<keyword evidence="23" id="KW-1185">Reference proteome</keyword>
<comment type="catalytic activity">
    <reaction evidence="6">
        <text>L-lysyl-L-alpha-amino acid(out) = L-lysyl-L-alpha-amino acid(in)</text>
        <dbReference type="Rhea" id="RHEA:79387"/>
        <dbReference type="ChEBI" id="CHEBI:229965"/>
    </reaction>
</comment>
<evidence type="ECO:0000313" key="21">
    <source>
        <dbReference type="EMBL" id="OMH78668.1"/>
    </source>
</evidence>
<feature type="transmembrane region" description="Helical" evidence="19">
    <location>
        <begin position="233"/>
        <end position="254"/>
    </location>
</feature>
<feature type="transmembrane region" description="Helical" evidence="19">
    <location>
        <begin position="40"/>
        <end position="59"/>
    </location>
</feature>
<comment type="caution">
    <text evidence="21">The sequence shown here is derived from an EMBL/GenBank/DDBJ whole genome shotgun (WGS) entry which is preliminary data.</text>
</comment>
<dbReference type="InterPro" id="IPR036259">
    <property type="entry name" value="MFS_trans_sf"/>
</dbReference>
<dbReference type="OrthoDB" id="424834at2759"/>
<keyword evidence="19" id="KW-0812">Transmembrane</keyword>
<evidence type="ECO:0000256" key="19">
    <source>
        <dbReference type="SAM" id="Phobius"/>
    </source>
</evidence>
<evidence type="ECO:0000256" key="16">
    <source>
        <dbReference type="ARBA" id="ARBA00045018"/>
    </source>
</evidence>
<evidence type="ECO:0000256" key="10">
    <source>
        <dbReference type="ARBA" id="ARBA00044900"/>
    </source>
</evidence>
<protein>
    <recommendedName>
        <fullName evidence="15">Lysosomal dipeptide transporter MFSD1</fullName>
    </recommendedName>
    <alternativeName>
        <fullName evidence="16">Major facilitator superfamily domain-containing protein 1</fullName>
    </alternativeName>
</protein>
<evidence type="ECO:0000256" key="2">
    <source>
        <dbReference type="ARBA" id="ARBA00044876"/>
    </source>
</evidence>
<dbReference type="InterPro" id="IPR052187">
    <property type="entry name" value="MFSD1"/>
</dbReference>